<evidence type="ECO:0000313" key="2">
    <source>
        <dbReference type="EMBL" id="TNN28132.1"/>
    </source>
</evidence>
<comment type="caution">
    <text evidence="2">The sequence shown here is derived from an EMBL/GenBank/DDBJ whole genome shotgun (WGS) entry which is preliminary data.</text>
</comment>
<feature type="compositionally biased region" description="Basic and acidic residues" evidence="1">
    <location>
        <begin position="44"/>
        <end position="53"/>
    </location>
</feature>
<feature type="region of interest" description="Disordered" evidence="1">
    <location>
        <begin position="1"/>
        <end position="58"/>
    </location>
</feature>
<protein>
    <submittedName>
        <fullName evidence="2">Uncharacterized protein</fullName>
    </submittedName>
</protein>
<dbReference type="Proteomes" id="UP000314294">
    <property type="component" value="Unassembled WGS sequence"/>
</dbReference>
<sequence length="219" mass="21932">MASPLTPLAPAGVSEGTCGSWKAGSGPSAPDGQGSGGALVGRGGRVDGDGDGGRRRHCGDGLAIRRGVGPVVRRVVIGRRVVGGAGSVARRVFPVAAGAAVGPGLGGGFESVHARAGGWGGLPGQLALGVPAAVAAGASGCLAERRCLDPARLPSSVLAALPLLAWRWYCCSSARFCISWLTPDAVVLELYSESDESEAAPEVVVAAVARWGRTEKRTT</sequence>
<keyword evidence="3" id="KW-1185">Reference proteome</keyword>
<proteinExistence type="predicted"/>
<dbReference type="EMBL" id="SRLO01007257">
    <property type="protein sequence ID" value="TNN28132.1"/>
    <property type="molecule type" value="Genomic_DNA"/>
</dbReference>
<reference evidence="2 3" key="1">
    <citation type="submission" date="2019-03" db="EMBL/GenBank/DDBJ databases">
        <title>First draft genome of Liparis tanakae, snailfish: a comprehensive survey of snailfish specific genes.</title>
        <authorList>
            <person name="Kim W."/>
            <person name="Song I."/>
            <person name="Jeong J.-H."/>
            <person name="Kim D."/>
            <person name="Kim S."/>
            <person name="Ryu S."/>
            <person name="Song J.Y."/>
            <person name="Lee S.K."/>
        </authorList>
    </citation>
    <scope>NUCLEOTIDE SEQUENCE [LARGE SCALE GENOMIC DNA]</scope>
    <source>
        <tissue evidence="2">Muscle</tissue>
    </source>
</reference>
<evidence type="ECO:0000313" key="3">
    <source>
        <dbReference type="Proteomes" id="UP000314294"/>
    </source>
</evidence>
<dbReference type="AlphaFoldDB" id="A0A4Z2EIF3"/>
<accession>A0A4Z2EIF3</accession>
<gene>
    <name evidence="2" type="ORF">EYF80_061718</name>
</gene>
<feature type="compositionally biased region" description="Gly residues" evidence="1">
    <location>
        <begin position="33"/>
        <end position="43"/>
    </location>
</feature>
<name>A0A4Z2EIF3_9TELE</name>
<evidence type="ECO:0000256" key="1">
    <source>
        <dbReference type="SAM" id="MobiDB-lite"/>
    </source>
</evidence>
<organism evidence="2 3">
    <name type="scientific">Liparis tanakae</name>
    <name type="common">Tanaka's snailfish</name>
    <dbReference type="NCBI Taxonomy" id="230148"/>
    <lineage>
        <taxon>Eukaryota</taxon>
        <taxon>Metazoa</taxon>
        <taxon>Chordata</taxon>
        <taxon>Craniata</taxon>
        <taxon>Vertebrata</taxon>
        <taxon>Euteleostomi</taxon>
        <taxon>Actinopterygii</taxon>
        <taxon>Neopterygii</taxon>
        <taxon>Teleostei</taxon>
        <taxon>Neoteleostei</taxon>
        <taxon>Acanthomorphata</taxon>
        <taxon>Eupercaria</taxon>
        <taxon>Perciformes</taxon>
        <taxon>Cottioidei</taxon>
        <taxon>Cottales</taxon>
        <taxon>Liparidae</taxon>
        <taxon>Liparis</taxon>
    </lineage>
</organism>